<gene>
    <name evidence="1" type="ORF">F5147DRAFT_776827</name>
</gene>
<dbReference type="AlphaFoldDB" id="A0A9P7F248"/>
<dbReference type="EMBL" id="JABBWM010000052">
    <property type="protein sequence ID" value="KAG2101100.1"/>
    <property type="molecule type" value="Genomic_DNA"/>
</dbReference>
<dbReference type="GeneID" id="64704158"/>
<sequence>MGPWSTGPSDTGYYVGRVARIIQNLSLKGLDNGLLLVAAMIKGVISGFRDTGTDKVPDLSADKYRANFNIAKLEEMLEEWAMTGMGDRCFDDDDAGGSDMEDVNVIL</sequence>
<dbReference type="OrthoDB" id="2679038at2759"/>
<accession>A0A9P7F248</accession>
<dbReference type="Proteomes" id="UP000823399">
    <property type="component" value="Unassembled WGS sequence"/>
</dbReference>
<evidence type="ECO:0000313" key="1">
    <source>
        <dbReference type="EMBL" id="KAG2101100.1"/>
    </source>
</evidence>
<organism evidence="1 2">
    <name type="scientific">Suillus discolor</name>
    <dbReference type="NCBI Taxonomy" id="1912936"/>
    <lineage>
        <taxon>Eukaryota</taxon>
        <taxon>Fungi</taxon>
        <taxon>Dikarya</taxon>
        <taxon>Basidiomycota</taxon>
        <taxon>Agaricomycotina</taxon>
        <taxon>Agaricomycetes</taxon>
        <taxon>Agaricomycetidae</taxon>
        <taxon>Boletales</taxon>
        <taxon>Suillineae</taxon>
        <taxon>Suillaceae</taxon>
        <taxon>Suillus</taxon>
    </lineage>
</organism>
<reference evidence="1" key="1">
    <citation type="journal article" date="2020" name="New Phytol.">
        <title>Comparative genomics reveals dynamic genome evolution in host specialist ectomycorrhizal fungi.</title>
        <authorList>
            <person name="Lofgren L.A."/>
            <person name="Nguyen N.H."/>
            <person name="Vilgalys R."/>
            <person name="Ruytinx J."/>
            <person name="Liao H.L."/>
            <person name="Branco S."/>
            <person name="Kuo A."/>
            <person name="LaButti K."/>
            <person name="Lipzen A."/>
            <person name="Andreopoulos W."/>
            <person name="Pangilinan J."/>
            <person name="Riley R."/>
            <person name="Hundley H."/>
            <person name="Na H."/>
            <person name="Barry K."/>
            <person name="Grigoriev I.V."/>
            <person name="Stajich J.E."/>
            <person name="Kennedy P.G."/>
        </authorList>
    </citation>
    <scope>NUCLEOTIDE SEQUENCE</scope>
    <source>
        <strain evidence="1">FC423</strain>
    </source>
</reference>
<keyword evidence="2" id="KW-1185">Reference proteome</keyword>
<dbReference type="RefSeq" id="XP_041289747.1">
    <property type="nucleotide sequence ID" value="XM_041441899.1"/>
</dbReference>
<comment type="caution">
    <text evidence="1">The sequence shown here is derived from an EMBL/GenBank/DDBJ whole genome shotgun (WGS) entry which is preliminary data.</text>
</comment>
<protein>
    <submittedName>
        <fullName evidence="1">Uncharacterized protein</fullName>
    </submittedName>
</protein>
<name>A0A9P7F248_9AGAM</name>
<evidence type="ECO:0000313" key="2">
    <source>
        <dbReference type="Proteomes" id="UP000823399"/>
    </source>
</evidence>
<proteinExistence type="predicted"/>